<evidence type="ECO:0000313" key="2">
    <source>
        <dbReference type="EMBL" id="UJF31747.1"/>
    </source>
</evidence>
<dbReference type="Gene3D" id="2.60.40.680">
    <property type="match status" value="1"/>
</dbReference>
<dbReference type="Gene3D" id="3.20.20.520">
    <property type="entry name" value="Glycosyl hydrolase family 115"/>
    <property type="match status" value="1"/>
</dbReference>
<dbReference type="Gene3D" id="2.60.40.10">
    <property type="entry name" value="Immunoglobulins"/>
    <property type="match status" value="1"/>
</dbReference>
<dbReference type="Gene3D" id="1.20.1270.90">
    <property type="entry name" value="AF1782-like"/>
    <property type="match status" value="1"/>
</dbReference>
<dbReference type="InterPro" id="IPR018247">
    <property type="entry name" value="EF_Hand_1_Ca_BS"/>
</dbReference>
<keyword evidence="3" id="KW-1185">Reference proteome</keyword>
<dbReference type="Pfam" id="PF15979">
    <property type="entry name" value="Glyco_hydro_115"/>
    <property type="match status" value="1"/>
</dbReference>
<proteinExistence type="predicted"/>
<dbReference type="Pfam" id="PF17829">
    <property type="entry name" value="GH115_C"/>
    <property type="match status" value="1"/>
</dbReference>
<dbReference type="Gene3D" id="1.20.58.2150">
    <property type="match status" value="1"/>
</dbReference>
<dbReference type="GO" id="GO:0016787">
    <property type="term" value="F:hydrolase activity"/>
    <property type="evidence" value="ECO:0007669"/>
    <property type="project" value="UniProtKB-KW"/>
</dbReference>
<dbReference type="Pfam" id="PF07554">
    <property type="entry name" value="FIVAR"/>
    <property type="match status" value="1"/>
</dbReference>
<feature type="domain" description="Dockerin" evidence="1">
    <location>
        <begin position="1670"/>
        <end position="1732"/>
    </location>
</feature>
<dbReference type="InterPro" id="IPR059177">
    <property type="entry name" value="GH29D-like_dom"/>
</dbReference>
<dbReference type="PROSITE" id="PS51766">
    <property type="entry name" value="DOCKERIN"/>
    <property type="match status" value="1"/>
</dbReference>
<dbReference type="SUPFAM" id="SSF63446">
    <property type="entry name" value="Type I dockerin domain"/>
    <property type="match status" value="1"/>
</dbReference>
<dbReference type="PANTHER" id="PTHR37842:SF2">
    <property type="entry name" value="GYLCOSYL HYDROLASE 115 C-TERMINAL DOMAIN-CONTAINING PROTEIN"/>
    <property type="match status" value="1"/>
</dbReference>
<dbReference type="Pfam" id="PF13290">
    <property type="entry name" value="CHB_HEX_C_1"/>
    <property type="match status" value="1"/>
</dbReference>
<dbReference type="CDD" id="cd08547">
    <property type="entry name" value="Type_II_cohesin"/>
    <property type="match status" value="1"/>
</dbReference>
<dbReference type="InterPro" id="IPR008965">
    <property type="entry name" value="CBM2/CBM3_carb-bd_dom_sf"/>
</dbReference>
<sequence>MKADTRITDSPDVQYRGIFLNDEEKLNEWAKAHTQDGTIGPDTYKHIFELILRLKGNYLWPAMHVNGFNNNPENARLAEEYGVVMGSSHPEMFLRNNNMEWPEWKQNYDAIHHTDVKYDYTVSPEAVLQYWKDSLTRNMKYESQWTLGMRGAHDEPFTTANINNGTFPGATETERKVNLLDKIIKDQQGMMKDVLGEEGYQNAFKMFIPYKEVLPLYNAGLEVPDDLTIMWVDDNHGYVRRLPNEEERQRSGGNGLYYHVSYWAPADQSYVWLGTTPLALMAEELQKSYESGIQKAWILNVGDLKPLEGEMDFFIKYGWDVHKYENNPNQFLHDWVSSQYGRQYADEVTDIVNTYYQLTSNRRLEHMKVDVFDQLHYGDEASKRMLKYQGIFDRANAVYNSLPEQMRDGFYEQVLCKIRWAYYVNKAFYYADRSNMAYDQGRFSSANTFLKLSQDADQKKKEEIAYYNKGLAGGKWDRILDPETHAPPVISQWPEGSPALVLGDPEMGAIVQGEERVQDHSVLEFSEFGQGGKYIEIFNKGAESLEWTASTDKDWIQLSQTSGTIMDEERIWVNINNLSSHKGESGLIVLKSGETEKSITVNIDETSVGLEQVKGYAEADGYVSMEAEHYSRKNDAGALKWQEIYNLGRTKGNVMRSYNPSLTRVPEDQIQQSAPSLEYDVQFEHAGNFPMEIYRVPTLDSTGTIKFAVSIDAEDPIIVSSKAVDEGQGTDWVPNLFRHIEKHVIDVNIPTVGKHTVKLWMIDNDIMIDKMVIYTDGKGILYSDNGPDESYNSVYNDTFSIGYELLPHTSVAQTKKDETASWGSGAILEKDGKVFIEPEMAIENSEYAKVVAKSGNSWRITQSDTGYAMRLPDQGAIWRDASDLVSKSPEMQFKIKFTTPGTYNVWMRTRIIDDASDSIYGGIDGVYKATSFDSSQLWSYERDEKWMWPRKNGTISVPSAGEHTFNIWMREDGISVDRIYITKTSENPPSDTNWVVSEREFENPDSIYENKLTTAIQAAEESLEQAPVPLGTELGSYGQAEYDLVLSSLEELKKLKESGSKDMPAIDNAIEKLTDAERQLRNSQNLDDGPFQYVAYQDFDRNELGKLPFGFNVQSITNGGEAVVAEEDGNRFVRFTSSNISGTQALLQLPFGDAGAAGEEIVIDLKVRMPQSARFTNLAYISTAPGLYAIAAGFDRNNDQNQKNVMMQDGGSKKMISTFEENKWYNVKFVVNTAKKTYSGYFDNQLVAKDFKFRIPDGDQLNYYSFGLDKQVDGIYDVDDMKVYAAPTADEFAHGMTSLLYKDNEVVLPEYDGYTLEITNSSKPEIISTDGVVTPQKEDAEVNLTIKVTKNNDNSWAETAPITVLVKGSNSSKVEMPTADPAPGTYTSAQEVTLTSATEGAKIYYTTDGSIPTVSSTEYTEAIDVAETMTIKAIAVKHATVGEAVYSSDVATFNYTIGGNKVVIEGPEEASKGSDFDLMYGLSGMDQNVYAQDLTFTYDPSQLEFVSAESVNADEVVIVDKAQTQGQVRFIVATLGQNARLDGSLLKLHWKVKADTQASASTITLAKAFIADEAGREKELVGKSHTVQFSYVAVDKTALLALIANAQSKHDAAAEGTGAGQYPAGSKASLQAAIDQAKAVADNTAATQEQVEQAVNALTAALQAFMDSVITTQPGDVNSDGRYSVGDLAIVAAAYGKTSADPNWSSYMNADLNNDGKIDIEDLAAMAIKILN</sequence>
<evidence type="ECO:0000259" key="1">
    <source>
        <dbReference type="PROSITE" id="PS51766"/>
    </source>
</evidence>
<dbReference type="Pfam" id="PF00404">
    <property type="entry name" value="Dockerin_1"/>
    <property type="match status" value="1"/>
</dbReference>
<dbReference type="EMBL" id="CP090978">
    <property type="protein sequence ID" value="UJF31747.1"/>
    <property type="molecule type" value="Genomic_DNA"/>
</dbReference>
<reference evidence="2 3" key="1">
    <citation type="journal article" date="2024" name="Int. J. Syst. Evol. Microbiol.">
        <title>Paenibacillus hexagrammi sp. nov., a novel bacterium isolated from the gut content of Hexagrammos agrammus.</title>
        <authorList>
            <person name="Jung H.K."/>
            <person name="Kim D.G."/>
            <person name="Zin H."/>
            <person name="Park J."/>
            <person name="Jung H."/>
            <person name="Kim Y.O."/>
            <person name="Kong H.J."/>
            <person name="Kim J.W."/>
            <person name="Kim Y.S."/>
        </authorList>
    </citation>
    <scope>NUCLEOTIDE SEQUENCE [LARGE SCALE GENOMIC DNA]</scope>
    <source>
        <strain evidence="2 3">YPD9-1</strain>
    </source>
</reference>
<gene>
    <name evidence="2" type="ORF">L0M14_18455</name>
</gene>
<keyword evidence="2" id="KW-0378">Hydrolase</keyword>
<dbReference type="Proteomes" id="UP001649230">
    <property type="component" value="Chromosome"/>
</dbReference>
<organism evidence="2 3">
    <name type="scientific">Paenibacillus hexagrammi</name>
    <dbReference type="NCBI Taxonomy" id="2908839"/>
    <lineage>
        <taxon>Bacteria</taxon>
        <taxon>Bacillati</taxon>
        <taxon>Bacillota</taxon>
        <taxon>Bacilli</taxon>
        <taxon>Bacillales</taxon>
        <taxon>Paenibacillaceae</taxon>
        <taxon>Paenibacillus</taxon>
    </lineage>
</organism>
<dbReference type="CDD" id="cd14254">
    <property type="entry name" value="Dockerin_II"/>
    <property type="match status" value="1"/>
</dbReference>
<dbReference type="Gene3D" id="2.60.120.1620">
    <property type="match status" value="2"/>
</dbReference>
<dbReference type="InterPro" id="IPR002105">
    <property type="entry name" value="Dockerin_1_rpt"/>
</dbReference>
<dbReference type="InterPro" id="IPR031924">
    <property type="entry name" value="GH115"/>
</dbReference>
<dbReference type="InterPro" id="IPR013783">
    <property type="entry name" value="Ig-like_fold"/>
</dbReference>
<dbReference type="Pfam" id="PF00963">
    <property type="entry name" value="Cohesin"/>
    <property type="match status" value="1"/>
</dbReference>
<dbReference type="PROSITE" id="PS00018">
    <property type="entry name" value="EF_HAND_1"/>
    <property type="match status" value="1"/>
</dbReference>
<dbReference type="InterPro" id="IPR036439">
    <property type="entry name" value="Dockerin_dom_sf"/>
</dbReference>
<dbReference type="Gene3D" id="1.10.1330.10">
    <property type="entry name" value="Dockerin domain"/>
    <property type="match status" value="1"/>
</dbReference>
<evidence type="ECO:0000313" key="3">
    <source>
        <dbReference type="Proteomes" id="UP001649230"/>
    </source>
</evidence>
<dbReference type="PANTHER" id="PTHR37842">
    <property type="match status" value="1"/>
</dbReference>
<dbReference type="InterPro" id="IPR041437">
    <property type="entry name" value="GH115_C"/>
</dbReference>
<name>A0ABY3SCL5_9BACL</name>
<dbReference type="InterPro" id="IPR016134">
    <property type="entry name" value="Dockerin_dom"/>
</dbReference>
<dbReference type="InterPro" id="IPR002102">
    <property type="entry name" value="Cohesin_dom"/>
</dbReference>
<dbReference type="InterPro" id="IPR042301">
    <property type="entry name" value="GH115_sf"/>
</dbReference>
<protein>
    <submittedName>
        <fullName evidence="2">Glycosyl hydrolase 115 family protein</fullName>
    </submittedName>
</protein>
<dbReference type="RefSeq" id="WP_235118092.1">
    <property type="nucleotide sequence ID" value="NZ_CP090978.1"/>
</dbReference>
<dbReference type="SUPFAM" id="SSF49384">
    <property type="entry name" value="Carbohydrate-binding domain"/>
    <property type="match status" value="1"/>
</dbReference>
<accession>A0ABY3SCL5</accession>